<reference evidence="4" key="2">
    <citation type="journal article" date="2016" name="G3 (Bethesda)">
        <title>Genome Evolution in Three Species of Cactophilic Drosophila.</title>
        <authorList>
            <person name="Sanchez-Flores A."/>
            <person name="Penazola F."/>
            <person name="Carpinteyro-Ponce J."/>
            <person name="Nazario-Yepiz N."/>
            <person name="Abreu-Goodger C."/>
            <person name="Machado C.A."/>
            <person name="Markow T.A."/>
        </authorList>
    </citation>
    <scope>NUCLEOTIDE SEQUENCE [LARGE SCALE GENOMIC DNA]</scope>
</reference>
<keyword evidence="1" id="KW-0732">Signal</keyword>
<feature type="domain" description="Hemocyanin N-terminal" evidence="2">
    <location>
        <begin position="50"/>
        <end position="171"/>
    </location>
</feature>
<evidence type="ECO:0000313" key="5">
    <source>
        <dbReference type="RefSeq" id="XP_017860779.1"/>
    </source>
</evidence>
<evidence type="ECO:0000313" key="4">
    <source>
        <dbReference type="Proteomes" id="UP000694904"/>
    </source>
</evidence>
<dbReference type="InterPro" id="IPR036697">
    <property type="entry name" value="Hemocyanin_N_sf"/>
</dbReference>
<reference evidence="4" key="1">
    <citation type="journal article" date="1997" name="Nucleic Acids Res.">
        <title>tRNAscan-SE: a program for improved detection of transfer RNA genes in genomic sequence.</title>
        <authorList>
            <person name="Lowe T.M."/>
            <person name="Eddy S.R."/>
        </authorList>
    </citation>
    <scope>NUCLEOTIDE SEQUENCE [LARGE SCALE GENOMIC DNA]</scope>
</reference>
<sequence>MLKATVAFCALLSLSLSAGVIGVNGWNLRSRWWLGETPPSLDALRPTQWAQRQRFLLDLLLQVHKPLLQQELIDMGRELNENPNDYETGSWPSLLDFFERVHQDRILRPYSIYSLLQEELPQQLLDVYRFLVLAKDWRTFQCNACYARSQFNPVLFVHALQLAIAERADTKDLMLPAMHEVLPQLYFDKELIRAARSVSWQDLAPVRIAPKRTWKDTLGSILYPKIFRQPPEEELMPADPIVIEVKSLGVQLSLDVALNGYWSRLISRLIIGSKAKEDYGTAIIDGDLMMQFRSDEDEWIYQQQVEGAARPEIGLLLMQNIRQFVALLQLEELATGKRSVELVTPTLMTTGGVPYKATALNAEDVRQLISKSIEELQSQIDKELPKNKKIEPMWVVVQVIAAEYWLLCRHLSLAINGNNMEPSLLGMTTSNLRDPIYRSLLIQLAQLISKYEQKPKPKSYDKQRRPSVKLLQVTKLETYEQLLDTDLINLMDQQLLQSQRNNLQLLRRRLVARQLRLNHKPFSIAYELFVPETMVVQIRSYLTVPGRAEPRLLLDNFVRELGTGENRLERHSPAAPNDPTLSELYEAQAPFNAPKTCAFPHHLQLPRGTAEGLQLQLLVEVLQWHGTEIESECVGAASFMGENATLLASDTLDVVIYHQELKISNDKLE</sequence>
<feature type="domain" description="Hemocyanin C-terminal" evidence="3">
    <location>
        <begin position="468"/>
        <end position="631"/>
    </location>
</feature>
<dbReference type="Gene3D" id="2.60.40.1520">
    <property type="entry name" value="Hemocyanin, C-terminal domain"/>
    <property type="match status" value="1"/>
</dbReference>
<dbReference type="Pfam" id="PF03722">
    <property type="entry name" value="Hemocyanin_N"/>
    <property type="match status" value="1"/>
</dbReference>
<proteinExistence type="predicted"/>
<dbReference type="PANTHER" id="PTHR11511:SF5">
    <property type="entry name" value="FAT-BODY PROTEIN 1-RELATED"/>
    <property type="match status" value="1"/>
</dbReference>
<evidence type="ECO:0000259" key="3">
    <source>
        <dbReference type="Pfam" id="PF03723"/>
    </source>
</evidence>
<name>A0ABM1P0P3_DROAR</name>
<dbReference type="RefSeq" id="XP_017860779.1">
    <property type="nucleotide sequence ID" value="XM_018005290.1"/>
</dbReference>
<dbReference type="InterPro" id="IPR037020">
    <property type="entry name" value="Hemocyanin_C_sf"/>
</dbReference>
<dbReference type="GeneID" id="108612409"/>
<dbReference type="PANTHER" id="PTHR11511">
    <property type="entry name" value="LARVAL STORAGE PROTEIN/PHENOLOXIDASE"/>
    <property type="match status" value="1"/>
</dbReference>
<dbReference type="Proteomes" id="UP000694904">
    <property type="component" value="Chromosome 4"/>
</dbReference>
<gene>
    <name evidence="5" type="primary">LOC108612409</name>
</gene>
<feature type="chain" id="PRO_5046371755" evidence="1">
    <location>
        <begin position="23"/>
        <end position="669"/>
    </location>
</feature>
<dbReference type="InterPro" id="IPR013788">
    <property type="entry name" value="Hemocyanin/hexamerin"/>
</dbReference>
<dbReference type="SUPFAM" id="SSF81296">
    <property type="entry name" value="E set domains"/>
    <property type="match status" value="1"/>
</dbReference>
<dbReference type="Pfam" id="PF03723">
    <property type="entry name" value="Hemocyanin_C"/>
    <property type="match status" value="1"/>
</dbReference>
<dbReference type="InterPro" id="IPR005203">
    <property type="entry name" value="Hemocyanin_C"/>
</dbReference>
<protein>
    <submittedName>
        <fullName evidence="5">Fat-body protein 1</fullName>
    </submittedName>
</protein>
<dbReference type="Gene3D" id="1.20.1370.10">
    <property type="entry name" value="Hemocyanin, N-terminal domain"/>
    <property type="match status" value="1"/>
</dbReference>
<keyword evidence="4" id="KW-1185">Reference proteome</keyword>
<dbReference type="InterPro" id="IPR014756">
    <property type="entry name" value="Ig_E-set"/>
</dbReference>
<organism evidence="4 5">
    <name type="scientific">Drosophila arizonae</name>
    <name type="common">Fruit fly</name>
    <dbReference type="NCBI Taxonomy" id="7263"/>
    <lineage>
        <taxon>Eukaryota</taxon>
        <taxon>Metazoa</taxon>
        <taxon>Ecdysozoa</taxon>
        <taxon>Arthropoda</taxon>
        <taxon>Hexapoda</taxon>
        <taxon>Insecta</taxon>
        <taxon>Pterygota</taxon>
        <taxon>Neoptera</taxon>
        <taxon>Endopterygota</taxon>
        <taxon>Diptera</taxon>
        <taxon>Brachycera</taxon>
        <taxon>Muscomorpha</taxon>
        <taxon>Ephydroidea</taxon>
        <taxon>Drosophilidae</taxon>
        <taxon>Drosophila</taxon>
    </lineage>
</organism>
<feature type="signal peptide" evidence="1">
    <location>
        <begin position="1"/>
        <end position="22"/>
    </location>
</feature>
<evidence type="ECO:0000259" key="2">
    <source>
        <dbReference type="Pfam" id="PF03722"/>
    </source>
</evidence>
<dbReference type="InterPro" id="IPR005204">
    <property type="entry name" value="Hemocyanin_N"/>
</dbReference>
<evidence type="ECO:0000256" key="1">
    <source>
        <dbReference type="SAM" id="SignalP"/>
    </source>
</evidence>
<accession>A0ABM1P0P3</accession>
<reference evidence="5" key="3">
    <citation type="submission" date="2025-08" db="UniProtKB">
        <authorList>
            <consortium name="RefSeq"/>
        </authorList>
    </citation>
    <scope>IDENTIFICATION</scope>
    <source>
        <tissue evidence="5">Whole organism</tissue>
    </source>
</reference>
<dbReference type="SUPFAM" id="SSF48050">
    <property type="entry name" value="Hemocyanin, N-terminal domain"/>
    <property type="match status" value="1"/>
</dbReference>